<evidence type="ECO:0000256" key="1">
    <source>
        <dbReference type="SAM" id="MobiDB-lite"/>
    </source>
</evidence>
<organism evidence="2 3">
    <name type="scientific">Trichinella pseudospiralis</name>
    <name type="common">Parasitic roundworm</name>
    <dbReference type="NCBI Taxonomy" id="6337"/>
    <lineage>
        <taxon>Eukaryota</taxon>
        <taxon>Metazoa</taxon>
        <taxon>Ecdysozoa</taxon>
        <taxon>Nematoda</taxon>
        <taxon>Enoplea</taxon>
        <taxon>Dorylaimia</taxon>
        <taxon>Trichinellida</taxon>
        <taxon>Trichinellidae</taxon>
        <taxon>Trichinella</taxon>
    </lineage>
</organism>
<feature type="region of interest" description="Disordered" evidence="1">
    <location>
        <begin position="113"/>
        <end position="138"/>
    </location>
</feature>
<gene>
    <name evidence="2" type="ORF">T4C_13759</name>
</gene>
<protein>
    <submittedName>
        <fullName evidence="2">Uncharacterized protein</fullName>
    </submittedName>
</protein>
<evidence type="ECO:0000313" key="3">
    <source>
        <dbReference type="Proteomes" id="UP000054826"/>
    </source>
</evidence>
<accession>A0A0V1K3B7</accession>
<name>A0A0V1K3B7_TRIPS</name>
<proteinExistence type="predicted"/>
<evidence type="ECO:0000313" key="2">
    <source>
        <dbReference type="EMBL" id="KRZ41751.1"/>
    </source>
</evidence>
<reference evidence="2 3" key="1">
    <citation type="submission" date="2015-01" db="EMBL/GenBank/DDBJ databases">
        <title>Evolution of Trichinella species and genotypes.</title>
        <authorList>
            <person name="Korhonen P.K."/>
            <person name="Edoardo P."/>
            <person name="Giuseppe L.R."/>
            <person name="Gasser R.B."/>
        </authorList>
    </citation>
    <scope>NUCLEOTIDE SEQUENCE [LARGE SCALE GENOMIC DNA]</scope>
    <source>
        <strain evidence="2">ISS176</strain>
    </source>
</reference>
<dbReference type="AlphaFoldDB" id="A0A0V1K3B7"/>
<sequence length="138" mass="15154">MPIDSSEKYKLLLQNSSAGNKFLRWDFKVHIRFRSSLTAIRPLEASVDPSVCPIDPKGSIPTTLATPDIHALLYATVAEKLRSARAEGIERVVKICSSTDTFREVSVVMMPGKKHWGSGPSGEQGDKTSEAQRQPTEA</sequence>
<dbReference type="EMBL" id="JYDV01000019">
    <property type="protein sequence ID" value="KRZ41751.1"/>
    <property type="molecule type" value="Genomic_DNA"/>
</dbReference>
<dbReference type="Proteomes" id="UP000054826">
    <property type="component" value="Unassembled WGS sequence"/>
</dbReference>
<comment type="caution">
    <text evidence="2">The sequence shown here is derived from an EMBL/GenBank/DDBJ whole genome shotgun (WGS) entry which is preliminary data.</text>
</comment>